<dbReference type="InterPro" id="IPR052906">
    <property type="entry name" value="Type_IV_Methyl-Rstrct_Enzyme"/>
</dbReference>
<dbReference type="InterPro" id="IPR011856">
    <property type="entry name" value="tRNA_endonuc-like_dom_sf"/>
</dbReference>
<name>E0S4Y4_BUTPB</name>
<sequence>MDNIEDKMNRIDQMSGSEFETFCVNLLSSIGFENVEQTKGSGDHGVDILAHKYGYKYVIQCKRYSDSVGNRAIQEIYSGKDIYHADRALVVTNSSFTTQAMSDAISLNVELWNRDTIKQIIIKNDISNNCRETLRGNNNTTKDAKNLESITLLTGREARYTNRFYGICARWLLHEGYQDIQIIKSGEDYGVDITAQKDGIRYAIQCINRNHEEADSFRQLSERASYYGCERLMAISDFTFGTVFQSRAAEFGIELKTIKR</sequence>
<evidence type="ECO:0000259" key="1">
    <source>
        <dbReference type="Pfam" id="PF04471"/>
    </source>
</evidence>
<dbReference type="GO" id="GO:0015666">
    <property type="term" value="F:restriction endodeoxyribonuclease activity"/>
    <property type="evidence" value="ECO:0007669"/>
    <property type="project" value="TreeGrafter"/>
</dbReference>
<gene>
    <name evidence="2" type="ordered locus">bpr_IV101</name>
</gene>
<dbReference type="AlphaFoldDB" id="E0S4Y4"/>
<dbReference type="SUPFAM" id="SSF52980">
    <property type="entry name" value="Restriction endonuclease-like"/>
    <property type="match status" value="2"/>
</dbReference>
<dbReference type="InterPro" id="IPR007560">
    <property type="entry name" value="Restrct_endonuc_IV_Mrr"/>
</dbReference>
<geneLocation type="plasmid" evidence="2 3">
    <name>pCY186</name>
</geneLocation>
<dbReference type="InterPro" id="IPR011335">
    <property type="entry name" value="Restrct_endonuc-II-like"/>
</dbReference>
<dbReference type="eggNOG" id="COG1787">
    <property type="taxonomic scope" value="Bacteria"/>
</dbReference>
<feature type="domain" description="Restriction endonuclease type IV Mrr" evidence="1">
    <location>
        <begin position="163"/>
        <end position="255"/>
    </location>
</feature>
<keyword evidence="3" id="KW-1185">Reference proteome</keyword>
<dbReference type="PANTHER" id="PTHR30015:SF6">
    <property type="entry name" value="SLL1429 PROTEIN"/>
    <property type="match status" value="1"/>
</dbReference>
<dbReference type="KEGG" id="bpb:bpr_IV101"/>
<dbReference type="REBASE" id="27302">
    <property type="entry name" value="Bpr316Mrr3P"/>
</dbReference>
<dbReference type="Proteomes" id="UP000001299">
    <property type="component" value="Plasmid pCY186"/>
</dbReference>
<evidence type="ECO:0000313" key="2">
    <source>
        <dbReference type="EMBL" id="ADL36466.1"/>
    </source>
</evidence>
<reference evidence="2 3" key="1">
    <citation type="journal article" date="2010" name="PLoS ONE">
        <title>The glycobiome of the rumen bacterium Butyrivibrio proteoclasticus B316(T) highlights adaptation to a polysaccharide-rich environment.</title>
        <authorList>
            <person name="Kelly W.J."/>
            <person name="Leahy S.C."/>
            <person name="Altermann E."/>
            <person name="Yeoman C.J."/>
            <person name="Dunne J.C."/>
            <person name="Kong Z."/>
            <person name="Pacheco D.M."/>
            <person name="Li D."/>
            <person name="Noel S.J."/>
            <person name="Moon C.D."/>
            <person name="Cookson A.L."/>
            <person name="Attwood G.T."/>
        </authorList>
    </citation>
    <scope>NUCLEOTIDE SEQUENCE [LARGE SCALE GENOMIC DNA]</scope>
    <source>
        <strain evidence="3">ATCC 51982 / DSM 14932 / B316</strain>
        <plasmid evidence="3">Plasmid pCY186</plasmid>
    </source>
</reference>
<dbReference type="RefSeq" id="WP_013283114.1">
    <property type="nucleotide sequence ID" value="NC_014390.1"/>
</dbReference>
<evidence type="ECO:0000313" key="3">
    <source>
        <dbReference type="Proteomes" id="UP000001299"/>
    </source>
</evidence>
<dbReference type="PANTHER" id="PTHR30015">
    <property type="entry name" value="MRR RESTRICTION SYSTEM PROTEIN"/>
    <property type="match status" value="1"/>
</dbReference>
<protein>
    <submittedName>
        <fullName evidence="2">Restriction endonuclease family protein</fullName>
    </submittedName>
</protein>
<keyword evidence="2" id="KW-0614">Plasmid</keyword>
<keyword evidence="2" id="KW-0540">Nuclease</keyword>
<dbReference type="GO" id="GO:0009307">
    <property type="term" value="P:DNA restriction-modification system"/>
    <property type="evidence" value="ECO:0007669"/>
    <property type="project" value="InterPro"/>
</dbReference>
<accession>E0S4Y4</accession>
<dbReference type="Pfam" id="PF04471">
    <property type="entry name" value="Mrr_cat"/>
    <property type="match status" value="2"/>
</dbReference>
<feature type="domain" description="Restriction endonuclease type IV Mrr" evidence="1">
    <location>
        <begin position="11"/>
        <end position="120"/>
    </location>
</feature>
<dbReference type="Gene3D" id="3.40.1350.10">
    <property type="match status" value="1"/>
</dbReference>
<keyword evidence="2" id="KW-0378">Hydrolase</keyword>
<organism evidence="2 3">
    <name type="scientific">Butyrivibrio proteoclasticus (strain ATCC 51982 / DSM 14932 / B316)</name>
    <name type="common">Clostridium proteoclasticum</name>
    <dbReference type="NCBI Taxonomy" id="515622"/>
    <lineage>
        <taxon>Bacteria</taxon>
        <taxon>Bacillati</taxon>
        <taxon>Bacillota</taxon>
        <taxon>Clostridia</taxon>
        <taxon>Lachnospirales</taxon>
        <taxon>Lachnospiraceae</taxon>
        <taxon>Butyrivibrio</taxon>
    </lineage>
</organism>
<dbReference type="EMBL" id="CP001813">
    <property type="protein sequence ID" value="ADL36466.1"/>
    <property type="molecule type" value="Genomic_DNA"/>
</dbReference>
<keyword evidence="2" id="KW-0255">Endonuclease</keyword>
<proteinExistence type="predicted"/>
<dbReference type="GO" id="GO:0003677">
    <property type="term" value="F:DNA binding"/>
    <property type="evidence" value="ECO:0007669"/>
    <property type="project" value="InterPro"/>
</dbReference>
<dbReference type="HOGENOM" id="CLU_1068255_0_0_9"/>